<feature type="region of interest" description="Disordered" evidence="1">
    <location>
        <begin position="56"/>
        <end position="135"/>
    </location>
</feature>
<evidence type="ECO:0000313" key="2">
    <source>
        <dbReference type="EMBL" id="TKW00012.1"/>
    </source>
</evidence>
<reference evidence="2" key="1">
    <citation type="submission" date="2019-03" db="EMBL/GenBank/DDBJ databases">
        <title>WGS assembly of Setaria viridis.</title>
        <authorList>
            <person name="Huang P."/>
            <person name="Jenkins J."/>
            <person name="Grimwood J."/>
            <person name="Barry K."/>
            <person name="Healey A."/>
            <person name="Mamidi S."/>
            <person name="Sreedasyam A."/>
            <person name="Shu S."/>
            <person name="Feldman M."/>
            <person name="Wu J."/>
            <person name="Yu Y."/>
            <person name="Chen C."/>
            <person name="Johnson J."/>
            <person name="Rokhsar D."/>
            <person name="Baxter I."/>
            <person name="Schmutz J."/>
            <person name="Brutnell T."/>
            <person name="Kellogg E."/>
        </authorList>
    </citation>
    <scope>NUCLEOTIDE SEQUENCE [LARGE SCALE GENOMIC DNA]</scope>
</reference>
<accession>A0A4U6TEQ7</accession>
<name>A0A4U6TEQ7_SETVI</name>
<dbReference type="EMBL" id="CM016559">
    <property type="protein sequence ID" value="TKW00012.1"/>
    <property type="molecule type" value="Genomic_DNA"/>
</dbReference>
<proteinExistence type="predicted"/>
<evidence type="ECO:0000313" key="3">
    <source>
        <dbReference type="Proteomes" id="UP000298652"/>
    </source>
</evidence>
<dbReference type="Gramene" id="TKW00012">
    <property type="protein sequence ID" value="TKW00012"/>
    <property type="gene ID" value="SEVIR_8G081501v2"/>
</dbReference>
<keyword evidence="3" id="KW-1185">Reference proteome</keyword>
<dbReference type="AlphaFoldDB" id="A0A4U6TEQ7"/>
<feature type="compositionally biased region" description="Pro residues" evidence="1">
    <location>
        <begin position="78"/>
        <end position="99"/>
    </location>
</feature>
<feature type="compositionally biased region" description="Low complexity" evidence="1">
    <location>
        <begin position="113"/>
        <end position="125"/>
    </location>
</feature>
<dbReference type="Proteomes" id="UP000298652">
    <property type="component" value="Chromosome 8"/>
</dbReference>
<gene>
    <name evidence="2" type="ORF">SEVIR_8G081501v2</name>
</gene>
<evidence type="ECO:0000256" key="1">
    <source>
        <dbReference type="SAM" id="MobiDB-lite"/>
    </source>
</evidence>
<protein>
    <submittedName>
        <fullName evidence="2">Uncharacterized protein</fullName>
    </submittedName>
</protein>
<organism evidence="2 3">
    <name type="scientific">Setaria viridis</name>
    <name type="common">Green bristlegrass</name>
    <name type="synonym">Setaria italica subsp. viridis</name>
    <dbReference type="NCBI Taxonomy" id="4556"/>
    <lineage>
        <taxon>Eukaryota</taxon>
        <taxon>Viridiplantae</taxon>
        <taxon>Streptophyta</taxon>
        <taxon>Embryophyta</taxon>
        <taxon>Tracheophyta</taxon>
        <taxon>Spermatophyta</taxon>
        <taxon>Magnoliopsida</taxon>
        <taxon>Liliopsida</taxon>
        <taxon>Poales</taxon>
        <taxon>Poaceae</taxon>
        <taxon>PACMAD clade</taxon>
        <taxon>Panicoideae</taxon>
        <taxon>Panicodae</taxon>
        <taxon>Paniceae</taxon>
        <taxon>Cenchrinae</taxon>
        <taxon>Setaria</taxon>
    </lineage>
</organism>
<sequence length="135" mass="13914">MSWNNPPPAVAADAPGTDHGRLRELGYKQELKRHLSVLSNFSISFSVISVLTGVTRSTTPASPSAAPPPWRSAGSSPVPSPWPSGSPWPRSAPPSPPPAASTIGARASPATVGRRSPPGSPDGSSAAIFLPTMHY</sequence>